<sequence length="249" mass="26418">MRSKQQTLVHPEEDLRQPQLSSSRNLQLSNHLQNLVHASKELSTVKTRPTTPVLANDGGGGFWLATVATGASTPAGLPPHGTHHPAMDPTCGSAETGFINSQPSMAEFMTALPQLAGDSSLAHSPGTGGSISPGAHHPAYHTMMDPHGVADPSGVNVPEYPWMKEKKTTRKSNQQGEEARPTFHASSVILAGYLFYKKATNLRVFFPTPCSRRLISHVGGCQSRGVNPADSSKTPMCQLIPASLGIGLG</sequence>
<dbReference type="STRING" id="34720.A0A195EW67"/>
<evidence type="ECO:0000256" key="6">
    <source>
        <dbReference type="SAM" id="MobiDB-lite"/>
    </source>
</evidence>
<accession>A0A195EW67</accession>
<evidence type="ECO:0000313" key="7">
    <source>
        <dbReference type="EMBL" id="KYN32134.1"/>
    </source>
</evidence>
<evidence type="ECO:0000256" key="5">
    <source>
        <dbReference type="ARBA" id="ARBA00023242"/>
    </source>
</evidence>
<dbReference type="GO" id="GO:0003700">
    <property type="term" value="F:DNA-binding transcription factor activity"/>
    <property type="evidence" value="ECO:0007669"/>
    <property type="project" value="InterPro"/>
</dbReference>
<protein>
    <submittedName>
        <fullName evidence="7">Homeobox protein Hox-A2</fullName>
    </submittedName>
</protein>
<keyword evidence="2" id="KW-0217">Developmental protein</keyword>
<evidence type="ECO:0000256" key="1">
    <source>
        <dbReference type="ARBA" id="ARBA00004123"/>
    </source>
</evidence>
<dbReference type="Proteomes" id="UP000078541">
    <property type="component" value="Unassembled WGS sequence"/>
</dbReference>
<dbReference type="GO" id="GO:0005634">
    <property type="term" value="C:nucleus"/>
    <property type="evidence" value="ECO:0007669"/>
    <property type="project" value="UniProtKB-SubCell"/>
</dbReference>
<dbReference type="InterPro" id="IPR001827">
    <property type="entry name" value="Homeobox_Antennapedia_CS"/>
</dbReference>
<feature type="region of interest" description="Disordered" evidence="6">
    <location>
        <begin position="1"/>
        <end position="22"/>
    </location>
</feature>
<dbReference type="GO" id="GO:0003677">
    <property type="term" value="F:DNA binding"/>
    <property type="evidence" value="ECO:0007669"/>
    <property type="project" value="UniProtKB-KW"/>
</dbReference>
<organism evidence="7 8">
    <name type="scientific">Trachymyrmex septentrionalis</name>
    <dbReference type="NCBI Taxonomy" id="34720"/>
    <lineage>
        <taxon>Eukaryota</taxon>
        <taxon>Metazoa</taxon>
        <taxon>Ecdysozoa</taxon>
        <taxon>Arthropoda</taxon>
        <taxon>Hexapoda</taxon>
        <taxon>Insecta</taxon>
        <taxon>Pterygota</taxon>
        <taxon>Neoptera</taxon>
        <taxon>Endopterygota</taxon>
        <taxon>Hymenoptera</taxon>
        <taxon>Apocrita</taxon>
        <taxon>Aculeata</taxon>
        <taxon>Formicoidea</taxon>
        <taxon>Formicidae</taxon>
        <taxon>Myrmicinae</taxon>
        <taxon>Trachymyrmex</taxon>
    </lineage>
</organism>
<evidence type="ECO:0000313" key="8">
    <source>
        <dbReference type="Proteomes" id="UP000078541"/>
    </source>
</evidence>
<proteinExistence type="predicted"/>
<keyword evidence="5" id="KW-0539">Nucleus</keyword>
<evidence type="ECO:0000256" key="4">
    <source>
        <dbReference type="ARBA" id="ARBA00023155"/>
    </source>
</evidence>
<keyword evidence="4 7" id="KW-0371">Homeobox</keyword>
<dbReference type="AlphaFoldDB" id="A0A195EW67"/>
<reference evidence="7 8" key="1">
    <citation type="submission" date="2016-03" db="EMBL/GenBank/DDBJ databases">
        <title>Trachymyrmex septentrionalis WGS genome.</title>
        <authorList>
            <person name="Nygaard S."/>
            <person name="Hu H."/>
            <person name="Boomsma J."/>
            <person name="Zhang G."/>
        </authorList>
    </citation>
    <scope>NUCLEOTIDE SEQUENCE [LARGE SCALE GENOMIC DNA]</scope>
    <source>
        <strain evidence="7">Tsep2-gDNA-1</strain>
        <tissue evidence="7">Whole body</tissue>
    </source>
</reference>
<gene>
    <name evidence="7" type="ORF">ALC56_13512</name>
</gene>
<name>A0A195EW67_9HYME</name>
<dbReference type="PROSITE" id="PS00032">
    <property type="entry name" value="ANTENNAPEDIA"/>
    <property type="match status" value="1"/>
</dbReference>
<keyword evidence="3 7" id="KW-0238">DNA-binding</keyword>
<comment type="subcellular location">
    <subcellularLocation>
        <location evidence="1">Nucleus</location>
    </subcellularLocation>
</comment>
<evidence type="ECO:0000256" key="3">
    <source>
        <dbReference type="ARBA" id="ARBA00023125"/>
    </source>
</evidence>
<keyword evidence="8" id="KW-1185">Reference proteome</keyword>
<evidence type="ECO:0000256" key="2">
    <source>
        <dbReference type="ARBA" id="ARBA00022473"/>
    </source>
</evidence>
<dbReference type="EMBL" id="KQ981954">
    <property type="protein sequence ID" value="KYN32134.1"/>
    <property type="molecule type" value="Genomic_DNA"/>
</dbReference>